<dbReference type="Gene3D" id="1.10.443.10">
    <property type="entry name" value="Intergrase catalytic core"/>
    <property type="match status" value="1"/>
</dbReference>
<accession>A0A4R3HR12</accession>
<dbReference type="EMBL" id="SLZQ01000018">
    <property type="protein sequence ID" value="TCS33109.1"/>
    <property type="molecule type" value="Genomic_DNA"/>
</dbReference>
<name>A0A4R3HR12_PAULE</name>
<dbReference type="AlphaFoldDB" id="A0A4R3HR12"/>
<feature type="domain" description="Tyr recombinase" evidence="2">
    <location>
        <begin position="1"/>
        <end position="121"/>
    </location>
</feature>
<dbReference type="GO" id="GO:0015074">
    <property type="term" value="P:DNA integration"/>
    <property type="evidence" value="ECO:0007669"/>
    <property type="project" value="InterPro"/>
</dbReference>
<dbReference type="Pfam" id="PF00589">
    <property type="entry name" value="Phage_integrase"/>
    <property type="match status" value="1"/>
</dbReference>
<organism evidence="3 4">
    <name type="scientific">Paucimonas lemoignei</name>
    <name type="common">Pseudomonas lemoignei</name>
    <dbReference type="NCBI Taxonomy" id="29443"/>
    <lineage>
        <taxon>Bacteria</taxon>
        <taxon>Pseudomonadati</taxon>
        <taxon>Pseudomonadota</taxon>
        <taxon>Betaproteobacteria</taxon>
        <taxon>Burkholderiales</taxon>
        <taxon>Burkholderiaceae</taxon>
        <taxon>Paucimonas</taxon>
    </lineage>
</organism>
<sequence length="136" mass="15889">MPYDLMEDLWAYSVRHRQKRQRNNKKHQSFPTLFLTEGGVPYEKKSVTEVFAALSRRVEIRVTAHMLRHTYATYLLFSLRKSDTFEGEPLIYVADRLGHANLVTTRGYLHLVNSLEGQLILAHEDELDEIFNPEPT</sequence>
<evidence type="ECO:0000313" key="4">
    <source>
        <dbReference type="Proteomes" id="UP000295382"/>
    </source>
</evidence>
<dbReference type="InterPro" id="IPR011010">
    <property type="entry name" value="DNA_brk_join_enz"/>
</dbReference>
<gene>
    <name evidence="3" type="ORF">EDC30_11850</name>
</gene>
<evidence type="ECO:0000256" key="1">
    <source>
        <dbReference type="ARBA" id="ARBA00023172"/>
    </source>
</evidence>
<evidence type="ECO:0000259" key="2">
    <source>
        <dbReference type="PROSITE" id="PS51898"/>
    </source>
</evidence>
<keyword evidence="1" id="KW-0233">DNA recombination</keyword>
<dbReference type="PROSITE" id="PS51898">
    <property type="entry name" value="TYR_RECOMBINASE"/>
    <property type="match status" value="1"/>
</dbReference>
<keyword evidence="4" id="KW-1185">Reference proteome</keyword>
<dbReference type="GO" id="GO:0003677">
    <property type="term" value="F:DNA binding"/>
    <property type="evidence" value="ECO:0007669"/>
    <property type="project" value="InterPro"/>
</dbReference>
<dbReference type="SUPFAM" id="SSF56349">
    <property type="entry name" value="DNA breaking-rejoining enzymes"/>
    <property type="match status" value="1"/>
</dbReference>
<protein>
    <submittedName>
        <fullName evidence="3">Phage integrase family protein</fullName>
    </submittedName>
</protein>
<dbReference type="GO" id="GO:0006310">
    <property type="term" value="P:DNA recombination"/>
    <property type="evidence" value="ECO:0007669"/>
    <property type="project" value="UniProtKB-KW"/>
</dbReference>
<dbReference type="CDD" id="cd00397">
    <property type="entry name" value="DNA_BRE_C"/>
    <property type="match status" value="1"/>
</dbReference>
<evidence type="ECO:0000313" key="3">
    <source>
        <dbReference type="EMBL" id="TCS33109.1"/>
    </source>
</evidence>
<dbReference type="InterPro" id="IPR002104">
    <property type="entry name" value="Integrase_catalytic"/>
</dbReference>
<reference evidence="3 4" key="1">
    <citation type="submission" date="2019-03" db="EMBL/GenBank/DDBJ databases">
        <title>Genomic Encyclopedia of Type Strains, Phase IV (KMG-IV): sequencing the most valuable type-strain genomes for metagenomic binning, comparative biology and taxonomic classification.</title>
        <authorList>
            <person name="Goeker M."/>
        </authorList>
    </citation>
    <scope>NUCLEOTIDE SEQUENCE [LARGE SCALE GENOMIC DNA]</scope>
    <source>
        <strain evidence="3 4">DSM 7445</strain>
    </source>
</reference>
<dbReference type="InterPro" id="IPR013762">
    <property type="entry name" value="Integrase-like_cat_sf"/>
</dbReference>
<dbReference type="Proteomes" id="UP000295382">
    <property type="component" value="Unassembled WGS sequence"/>
</dbReference>
<proteinExistence type="predicted"/>
<comment type="caution">
    <text evidence="3">The sequence shown here is derived from an EMBL/GenBank/DDBJ whole genome shotgun (WGS) entry which is preliminary data.</text>
</comment>